<comment type="function">
    <text evidence="1">Part of the tripartite ATP-independent periplasmic (TRAP) transport system.</text>
</comment>
<feature type="transmembrane region" description="Helical" evidence="2">
    <location>
        <begin position="32"/>
        <end position="50"/>
    </location>
</feature>
<accession>A0A1I1MXL1</accession>
<dbReference type="OrthoDB" id="9759894at2"/>
<name>A0A1I1MXL1_9RHOB</name>
<feature type="transmembrane region" description="Helical" evidence="2">
    <location>
        <begin position="703"/>
        <end position="721"/>
    </location>
</feature>
<organism evidence="4 5">
    <name type="scientific">Pseudooceanicola nitratireducens</name>
    <dbReference type="NCBI Taxonomy" id="517719"/>
    <lineage>
        <taxon>Bacteria</taxon>
        <taxon>Pseudomonadati</taxon>
        <taxon>Pseudomonadota</taxon>
        <taxon>Alphaproteobacteria</taxon>
        <taxon>Rhodobacterales</taxon>
        <taxon>Paracoccaceae</taxon>
        <taxon>Pseudooceanicola</taxon>
    </lineage>
</organism>
<feature type="domain" description="TRAP C4-dicarboxylate transport system permease DctM subunit" evidence="3">
    <location>
        <begin position="138"/>
        <end position="670"/>
    </location>
</feature>
<feature type="transmembrane region" description="Helical" evidence="2">
    <location>
        <begin position="364"/>
        <end position="385"/>
    </location>
</feature>
<dbReference type="PANTHER" id="PTHR43849:SF2">
    <property type="entry name" value="BLL3936 PROTEIN"/>
    <property type="match status" value="1"/>
</dbReference>
<feature type="transmembrane region" description="Helical" evidence="2">
    <location>
        <begin position="840"/>
        <end position="857"/>
    </location>
</feature>
<reference evidence="4 5" key="1">
    <citation type="submission" date="2016-10" db="EMBL/GenBank/DDBJ databases">
        <authorList>
            <person name="de Groot N.N."/>
        </authorList>
    </citation>
    <scope>NUCLEOTIDE SEQUENCE [LARGE SCALE GENOMIC DNA]</scope>
    <source>
        <strain evidence="4 5">DSM 29619</strain>
    </source>
</reference>
<evidence type="ECO:0000313" key="5">
    <source>
        <dbReference type="Proteomes" id="UP000231644"/>
    </source>
</evidence>
<dbReference type="Proteomes" id="UP000231644">
    <property type="component" value="Unassembled WGS sequence"/>
</dbReference>
<feature type="transmembrane region" description="Helical" evidence="2">
    <location>
        <begin position="439"/>
        <end position="458"/>
    </location>
</feature>
<dbReference type="Pfam" id="PF06808">
    <property type="entry name" value="DctM"/>
    <property type="match status" value="1"/>
</dbReference>
<dbReference type="InterPro" id="IPR021814">
    <property type="entry name" value="DUF3394"/>
</dbReference>
<feature type="transmembrane region" description="Helical" evidence="2">
    <location>
        <begin position="585"/>
        <end position="605"/>
    </location>
</feature>
<feature type="transmembrane region" description="Helical" evidence="2">
    <location>
        <begin position="464"/>
        <end position="481"/>
    </location>
</feature>
<proteinExistence type="predicted"/>
<feature type="transmembrane region" description="Helical" evidence="2">
    <location>
        <begin position="518"/>
        <end position="543"/>
    </location>
</feature>
<dbReference type="STRING" id="517719.SAMN05421762_2663"/>
<dbReference type="GO" id="GO:0005886">
    <property type="term" value="C:plasma membrane"/>
    <property type="evidence" value="ECO:0007669"/>
    <property type="project" value="UniProtKB-SubCell"/>
</dbReference>
<keyword evidence="2" id="KW-1133">Transmembrane helix</keyword>
<feature type="transmembrane region" description="Helical" evidence="2">
    <location>
        <begin position="98"/>
        <end position="117"/>
    </location>
</feature>
<feature type="transmembrane region" description="Helical" evidence="2">
    <location>
        <begin position="672"/>
        <end position="691"/>
    </location>
</feature>
<keyword evidence="1" id="KW-1003">Cell membrane</keyword>
<feature type="transmembrane region" description="Helical" evidence="2">
    <location>
        <begin position="397"/>
        <end position="418"/>
    </location>
</feature>
<dbReference type="EMBL" id="FOLX01000001">
    <property type="protein sequence ID" value="SFC90141.1"/>
    <property type="molecule type" value="Genomic_DNA"/>
</dbReference>
<dbReference type="AlphaFoldDB" id="A0A1I1MXL1"/>
<feature type="transmembrane region" description="Helical" evidence="2">
    <location>
        <begin position="611"/>
        <end position="633"/>
    </location>
</feature>
<comment type="subcellular location">
    <subcellularLocation>
        <location evidence="1">Cell inner membrane</location>
        <topology evidence="1">Multi-pass membrane protein</topology>
    </subcellularLocation>
</comment>
<keyword evidence="2" id="KW-0472">Membrane</keyword>
<protein>
    <submittedName>
        <fullName evidence="4">TRAP transporter, 4TM/12TM fusion protein</fullName>
    </submittedName>
</protein>
<feature type="transmembrane region" description="Helical" evidence="2">
    <location>
        <begin position="326"/>
        <end position="343"/>
    </location>
</feature>
<dbReference type="RefSeq" id="WP_093447177.1">
    <property type="nucleotide sequence ID" value="NZ_FNZG01000001.1"/>
</dbReference>
<feature type="transmembrane region" description="Helical" evidence="2">
    <location>
        <begin position="197"/>
        <end position="219"/>
    </location>
</feature>
<keyword evidence="5" id="KW-1185">Reference proteome</keyword>
<evidence type="ECO:0000256" key="1">
    <source>
        <dbReference type="RuleBase" id="RU369079"/>
    </source>
</evidence>
<gene>
    <name evidence="4" type="ORF">SAMN05421762_2663</name>
</gene>
<evidence type="ECO:0000313" key="4">
    <source>
        <dbReference type="EMBL" id="SFC90141.1"/>
    </source>
</evidence>
<dbReference type="NCBIfam" id="TIGR02123">
    <property type="entry name" value="TRAP_fused"/>
    <property type="match status" value="1"/>
</dbReference>
<evidence type="ECO:0000256" key="2">
    <source>
        <dbReference type="SAM" id="Phobius"/>
    </source>
</evidence>
<sequence>MSVKENKALSEAELQELVAASDSGARSVPGRLGLFIAGIALVWSIFQVLLASPWAPYVLPSDAINNSRQIHLAFAVFLSAMAYPLFKRAPTDRVPWYDWLLALGGAFFALYGYFFYAKIVQNGGLADQTDAYAGLIGLALLFIAAYRTLGPVMVILAIIFLGYVFFGSSEVVPDQIRWAGASLRKAMSHMWITSEGVFGIALGVSTKFVFLFVLFGALLDKAGAGNYFIKMAFGALGHLRGGPAKAAVVGSAATGLISGSSIANVVTTGTFTIPLMKRVGFSAEKAGSVEVASSVNGQIMPPVMGAAAFLMVEYVGISYVEVITHAFLPAIISYIALVYIVHLEAVKNNMPTLGNKVVSMGKTIGGMFAFFAGFAALCYLTQFPVRLITDMVPSGSGWVLSVLLAAIYVGLIYLAASVPDLEPDDPNAEQVELPEIPKIYKSGLYFLLPIIVLVYFLMIERKSPGLSAFWATFLLFGILLTQKTLKAFFRGEDNALSKLKDGVIDLIQGMIDGARNMIGIGLATATAGIIVGTVSLTGIGQVMADFVEFLSGGNLILMLIFVAILSLILGMGLPTTANYIVVSSLMVAVVVELGAQSGLVVPLIAVHLFVFYFGIMADVTPPVGLASFAAAAVSGGDAIRTGFTAFFYSLRTVALPFVFIFNTDLLLIDVTWVQGIIVFVVSTIGILVFTAGTMGWFMTRSKIWETVALLVIAFALFRPGVFMNQIQPPYEQFEPAAFAQVLEDARPGSELRTTISGPDFDTLDMKDLTVVLTVPEAEGLDARLDELGLILVPEDGVMRLDEPMFGTDLSDKLSSFDFYADDPVAITKVQGSADQLPKELIFIPALALLGLVAWLQIGRARRQPEGVAA</sequence>
<dbReference type="InterPro" id="IPR010656">
    <property type="entry name" value="DctM"/>
</dbReference>
<feature type="transmembrane region" description="Helical" evidence="2">
    <location>
        <begin position="645"/>
        <end position="666"/>
    </location>
</feature>
<dbReference type="PANTHER" id="PTHR43849">
    <property type="entry name" value="BLL3936 PROTEIN"/>
    <property type="match status" value="1"/>
</dbReference>
<feature type="transmembrane region" description="Helical" evidence="2">
    <location>
        <begin position="70"/>
        <end position="86"/>
    </location>
</feature>
<evidence type="ECO:0000259" key="3">
    <source>
        <dbReference type="Pfam" id="PF06808"/>
    </source>
</evidence>
<feature type="transmembrane region" description="Helical" evidence="2">
    <location>
        <begin position="153"/>
        <end position="172"/>
    </location>
</feature>
<keyword evidence="1" id="KW-0997">Cell inner membrane</keyword>
<keyword evidence="1" id="KW-0813">Transport</keyword>
<dbReference type="InterPro" id="IPR011853">
    <property type="entry name" value="TRAP_DctM-Dct_fused"/>
</dbReference>
<keyword evidence="2" id="KW-0812">Transmembrane</keyword>
<dbReference type="Pfam" id="PF11874">
    <property type="entry name" value="DUF3394"/>
    <property type="match status" value="1"/>
</dbReference>
<feature type="transmembrane region" description="Helical" evidence="2">
    <location>
        <begin position="555"/>
        <end position="573"/>
    </location>
</feature>
<dbReference type="GO" id="GO:0022857">
    <property type="term" value="F:transmembrane transporter activity"/>
    <property type="evidence" value="ECO:0007669"/>
    <property type="project" value="UniProtKB-UniRule"/>
</dbReference>